<proteinExistence type="inferred from homology"/>
<keyword evidence="13" id="KW-1185">Reference proteome</keyword>
<feature type="transmembrane region" description="Helical" evidence="11">
    <location>
        <begin position="61"/>
        <end position="83"/>
    </location>
</feature>
<keyword evidence="3 11" id="KW-0813">Transport</keyword>
<dbReference type="PANTHER" id="PTHR11101">
    <property type="entry name" value="PHOSPHATE TRANSPORTER"/>
    <property type="match status" value="1"/>
</dbReference>
<comment type="subcellular location">
    <subcellularLocation>
        <location evidence="1">Cell membrane</location>
        <topology evidence="1">Multi-pass membrane protein</topology>
    </subcellularLocation>
    <subcellularLocation>
        <location evidence="11">Membrane</location>
        <topology evidence="11">Multi-pass membrane protein</topology>
    </subcellularLocation>
</comment>
<dbReference type="GO" id="GO:0035435">
    <property type="term" value="P:phosphate ion transmembrane transport"/>
    <property type="evidence" value="ECO:0007669"/>
    <property type="project" value="TreeGrafter"/>
</dbReference>
<gene>
    <name evidence="12" type="ORF">GCM10011380_17210</name>
</gene>
<dbReference type="PANTHER" id="PTHR11101:SF65">
    <property type="entry name" value="LOW-AFFINITY INORGANIC PHOSPHATE TRANSPORTER PITA-RELATED"/>
    <property type="match status" value="1"/>
</dbReference>
<feature type="transmembrane region" description="Helical" evidence="11">
    <location>
        <begin position="30"/>
        <end position="49"/>
    </location>
</feature>
<comment type="similarity">
    <text evidence="2">Belongs to the inorganic phosphate transporter (PiT) (TC 2.A.20) family. Pit subfamily.</text>
</comment>
<comment type="catalytic activity">
    <reaction evidence="10">
        <text>phosphate(in) + H(+)(in) = phosphate(out) + H(+)(out)</text>
        <dbReference type="Rhea" id="RHEA:29939"/>
        <dbReference type="ChEBI" id="CHEBI:15378"/>
        <dbReference type="ChEBI" id="CHEBI:43474"/>
    </reaction>
</comment>
<evidence type="ECO:0000256" key="7">
    <source>
        <dbReference type="ARBA" id="ARBA00022847"/>
    </source>
</evidence>
<name>A0A916T2X8_9SPHN</name>
<reference evidence="12" key="2">
    <citation type="submission" date="2020-09" db="EMBL/GenBank/DDBJ databases">
        <authorList>
            <person name="Sun Q."/>
            <person name="Zhou Y."/>
        </authorList>
    </citation>
    <scope>NUCLEOTIDE SEQUENCE</scope>
    <source>
        <strain evidence="12">CGMCC 1.15330</strain>
    </source>
</reference>
<feature type="transmembrane region" description="Helical" evidence="11">
    <location>
        <begin position="206"/>
        <end position="228"/>
    </location>
</feature>
<dbReference type="GO" id="GO:0005886">
    <property type="term" value="C:plasma membrane"/>
    <property type="evidence" value="ECO:0007669"/>
    <property type="project" value="UniProtKB-SubCell"/>
</dbReference>
<keyword evidence="7" id="KW-0769">Symport</keyword>
<feature type="transmembrane region" description="Helical" evidence="11">
    <location>
        <begin position="134"/>
        <end position="157"/>
    </location>
</feature>
<evidence type="ECO:0000256" key="11">
    <source>
        <dbReference type="RuleBase" id="RU363058"/>
    </source>
</evidence>
<dbReference type="GO" id="GO:0015293">
    <property type="term" value="F:symporter activity"/>
    <property type="evidence" value="ECO:0007669"/>
    <property type="project" value="UniProtKB-KW"/>
</dbReference>
<evidence type="ECO:0000256" key="2">
    <source>
        <dbReference type="ARBA" id="ARBA00005342"/>
    </source>
</evidence>
<protein>
    <recommendedName>
        <fullName evidence="11">Phosphate transporter</fullName>
    </recommendedName>
</protein>
<evidence type="ECO:0000256" key="1">
    <source>
        <dbReference type="ARBA" id="ARBA00004651"/>
    </source>
</evidence>
<evidence type="ECO:0000256" key="3">
    <source>
        <dbReference type="ARBA" id="ARBA00022448"/>
    </source>
</evidence>
<keyword evidence="5 11" id="KW-0592">Phosphate transport</keyword>
<evidence type="ECO:0000256" key="6">
    <source>
        <dbReference type="ARBA" id="ARBA00022692"/>
    </source>
</evidence>
<dbReference type="GO" id="GO:0005315">
    <property type="term" value="F:phosphate transmembrane transporter activity"/>
    <property type="evidence" value="ECO:0007669"/>
    <property type="project" value="InterPro"/>
</dbReference>
<dbReference type="EMBL" id="BMIH01000002">
    <property type="protein sequence ID" value="GGB28155.1"/>
    <property type="molecule type" value="Genomic_DNA"/>
</dbReference>
<feature type="transmembrane region" description="Helical" evidence="11">
    <location>
        <begin position="517"/>
        <end position="538"/>
    </location>
</feature>
<evidence type="ECO:0000256" key="10">
    <source>
        <dbReference type="ARBA" id="ARBA00047348"/>
    </source>
</evidence>
<dbReference type="InterPro" id="IPR001204">
    <property type="entry name" value="Phos_transporter"/>
</dbReference>
<evidence type="ECO:0000256" key="9">
    <source>
        <dbReference type="ARBA" id="ARBA00023136"/>
    </source>
</evidence>
<comment type="caution">
    <text evidence="12">The sequence shown here is derived from an EMBL/GenBank/DDBJ whole genome shotgun (WGS) entry which is preliminary data.</text>
</comment>
<accession>A0A916T2X8</accession>
<sequence>MVALSPDASHHSQPSRAQALDGRLHPARRAVFLALLVGGLLYAGASILFDTQQVGEQLAFGVFLFLGLALVIALGFEFVNGFHDTANAVATVIYTNAMPAQVAVAWSGFFNFLGVMTSSGAVAYAIVTMLPVDLVLHVGSAGGYAMIFALLLAAVGWNLATWYVGLPNSSSHALIGSILGVGLANQLFSGQPGGTAGVDWSQAQKVLYGLLFSPLVGFLGAFVLLLVLKRIAPDPALYREPAADRPPPRGIRALLIFTCTAVSYAHGGNDGQKGMGLIMLILIGCAPTAYALNRTMPESATAAFVQTSQAAEQAFARMAGGDRLAPDAARAALTDTLRARHVEGARTYAALGGLSGDVAERIAAYGSLGKVPAAATPNLRNDMYLVHDATALVRKDETARARMSAAELDAVGHYADGLEQGTRYIPLWVKVAVALALGLGTMVGWRRIVVTVGEKIGSTHLTYGMGASAELVAAATIQLADYFAAPVSTTHILSSGVAGASVANGAGLQRRTVRNMALAWILTLPAAMLLAGVLYWVLLTGVRAAGL</sequence>
<feature type="transmembrane region" description="Helical" evidence="11">
    <location>
        <begin position="103"/>
        <end position="127"/>
    </location>
</feature>
<dbReference type="Pfam" id="PF01384">
    <property type="entry name" value="PHO4"/>
    <property type="match status" value="1"/>
</dbReference>
<dbReference type="AlphaFoldDB" id="A0A916T2X8"/>
<dbReference type="RefSeq" id="WP_188658320.1">
    <property type="nucleotide sequence ID" value="NZ_BMIH01000002.1"/>
</dbReference>
<organism evidence="12 13">
    <name type="scientific">Sphingomonas metalli</name>
    <dbReference type="NCBI Taxonomy" id="1779358"/>
    <lineage>
        <taxon>Bacteria</taxon>
        <taxon>Pseudomonadati</taxon>
        <taxon>Pseudomonadota</taxon>
        <taxon>Alphaproteobacteria</taxon>
        <taxon>Sphingomonadales</taxon>
        <taxon>Sphingomonadaceae</taxon>
        <taxon>Sphingomonas</taxon>
    </lineage>
</organism>
<keyword evidence="8 11" id="KW-1133">Transmembrane helix</keyword>
<evidence type="ECO:0000256" key="4">
    <source>
        <dbReference type="ARBA" id="ARBA00022475"/>
    </source>
</evidence>
<reference evidence="12" key="1">
    <citation type="journal article" date="2014" name="Int. J. Syst. Evol. Microbiol.">
        <title>Complete genome sequence of Corynebacterium casei LMG S-19264T (=DSM 44701T), isolated from a smear-ripened cheese.</title>
        <authorList>
            <consortium name="US DOE Joint Genome Institute (JGI-PGF)"/>
            <person name="Walter F."/>
            <person name="Albersmeier A."/>
            <person name="Kalinowski J."/>
            <person name="Ruckert C."/>
        </authorList>
    </citation>
    <scope>NUCLEOTIDE SEQUENCE</scope>
    <source>
        <strain evidence="12">CGMCC 1.15330</strain>
    </source>
</reference>
<keyword evidence="6 11" id="KW-0812">Transmembrane</keyword>
<evidence type="ECO:0000313" key="12">
    <source>
        <dbReference type="EMBL" id="GGB28155.1"/>
    </source>
</evidence>
<evidence type="ECO:0000256" key="5">
    <source>
        <dbReference type="ARBA" id="ARBA00022592"/>
    </source>
</evidence>
<keyword evidence="4" id="KW-1003">Cell membrane</keyword>
<dbReference type="Proteomes" id="UP000623067">
    <property type="component" value="Unassembled WGS sequence"/>
</dbReference>
<feature type="transmembrane region" description="Helical" evidence="11">
    <location>
        <begin position="274"/>
        <end position="292"/>
    </location>
</feature>
<evidence type="ECO:0000256" key="8">
    <source>
        <dbReference type="ARBA" id="ARBA00022989"/>
    </source>
</evidence>
<evidence type="ECO:0000313" key="13">
    <source>
        <dbReference type="Proteomes" id="UP000623067"/>
    </source>
</evidence>
<keyword evidence="9 11" id="KW-0472">Membrane</keyword>